<reference evidence="3 4" key="1">
    <citation type="submission" date="2019-04" db="EMBL/GenBank/DDBJ databases">
        <title>Microbes associate with the intestines of laboratory mice.</title>
        <authorList>
            <person name="Navarre W."/>
            <person name="Wong E."/>
            <person name="Huang K."/>
            <person name="Tropini C."/>
            <person name="Ng K."/>
            <person name="Yu B."/>
        </authorList>
    </citation>
    <scope>NUCLEOTIDE SEQUENCE [LARGE SCALE GENOMIC DNA]</scope>
    <source>
        <strain evidence="3 4">NM62_B4-13</strain>
    </source>
</reference>
<dbReference type="InterPro" id="IPR005184">
    <property type="entry name" value="DUF306_Meta_HslJ"/>
</dbReference>
<feature type="domain" description="DUF306" evidence="2">
    <location>
        <begin position="41"/>
        <end position="146"/>
    </location>
</feature>
<dbReference type="Proteomes" id="UP000306631">
    <property type="component" value="Unassembled WGS sequence"/>
</dbReference>
<evidence type="ECO:0000313" key="4">
    <source>
        <dbReference type="Proteomes" id="UP000306631"/>
    </source>
</evidence>
<dbReference type="InterPro" id="IPR038670">
    <property type="entry name" value="HslJ-like_sf"/>
</dbReference>
<dbReference type="Pfam" id="PF03724">
    <property type="entry name" value="META"/>
    <property type="match status" value="1"/>
</dbReference>
<feature type="signal peptide" evidence="1">
    <location>
        <begin position="1"/>
        <end position="18"/>
    </location>
</feature>
<feature type="chain" id="PRO_5020846213" evidence="1">
    <location>
        <begin position="19"/>
        <end position="167"/>
    </location>
</feature>
<evidence type="ECO:0000313" key="3">
    <source>
        <dbReference type="EMBL" id="TGY31342.1"/>
    </source>
</evidence>
<dbReference type="OrthoDB" id="5348860at2"/>
<gene>
    <name evidence="3" type="ORF">E5352_18985</name>
</gene>
<protein>
    <submittedName>
        <fullName evidence="3">META domain-containing protein</fullName>
    </submittedName>
</protein>
<evidence type="ECO:0000256" key="1">
    <source>
        <dbReference type="SAM" id="SignalP"/>
    </source>
</evidence>
<dbReference type="AlphaFoldDB" id="A0A4S2CSP0"/>
<dbReference type="Gene3D" id="2.40.128.270">
    <property type="match status" value="1"/>
</dbReference>
<proteinExistence type="predicted"/>
<evidence type="ECO:0000259" key="2">
    <source>
        <dbReference type="Pfam" id="PF03724"/>
    </source>
</evidence>
<accession>A0A4S2CSP0</accession>
<dbReference type="EMBL" id="SRYW01000028">
    <property type="protein sequence ID" value="TGY31342.1"/>
    <property type="molecule type" value="Genomic_DNA"/>
</dbReference>
<keyword evidence="1" id="KW-0732">Signal</keyword>
<organism evidence="3 4">
    <name type="scientific">Stenotrophomonas maltophilia</name>
    <name type="common">Pseudomonas maltophilia</name>
    <name type="synonym">Xanthomonas maltophilia</name>
    <dbReference type="NCBI Taxonomy" id="40324"/>
    <lineage>
        <taxon>Bacteria</taxon>
        <taxon>Pseudomonadati</taxon>
        <taxon>Pseudomonadota</taxon>
        <taxon>Gammaproteobacteria</taxon>
        <taxon>Lysobacterales</taxon>
        <taxon>Lysobacteraceae</taxon>
        <taxon>Stenotrophomonas</taxon>
        <taxon>Stenotrophomonas maltophilia group</taxon>
    </lineage>
</organism>
<name>A0A4S2CSP0_STEMA</name>
<dbReference type="PROSITE" id="PS51257">
    <property type="entry name" value="PROKAR_LIPOPROTEIN"/>
    <property type="match status" value="1"/>
</dbReference>
<sequence>MTARLALPLLLFSVAALTACQERYALTNGWETWPTTPEPPQPLLGTVWKLHDLPATADKAATVVPPDSHVGFIILEADGRHLTGYAGCQPMTALYRQQGTRLTVEGLARIGSRCHKERFDDVGDRFAAALSGATGYRMAEDDALLHILHGDTVTATLIYRTPPKHSW</sequence>
<dbReference type="RefSeq" id="WP_136007173.1">
    <property type="nucleotide sequence ID" value="NZ_SRYW01000028.1"/>
</dbReference>
<comment type="caution">
    <text evidence="3">The sequence shown here is derived from an EMBL/GenBank/DDBJ whole genome shotgun (WGS) entry which is preliminary data.</text>
</comment>